<reference evidence="2 3" key="1">
    <citation type="journal article" date="2021" name="Hortic Res">
        <title>Chromosome-scale assembly of the Dendrobium chrysotoxum genome enhances the understanding of orchid evolution.</title>
        <authorList>
            <person name="Zhang Y."/>
            <person name="Zhang G.Q."/>
            <person name="Zhang D."/>
            <person name="Liu X.D."/>
            <person name="Xu X.Y."/>
            <person name="Sun W.H."/>
            <person name="Yu X."/>
            <person name="Zhu X."/>
            <person name="Wang Z.W."/>
            <person name="Zhao X."/>
            <person name="Zhong W.Y."/>
            <person name="Chen H."/>
            <person name="Yin W.L."/>
            <person name="Huang T."/>
            <person name="Niu S.C."/>
            <person name="Liu Z.J."/>
        </authorList>
    </citation>
    <scope>NUCLEOTIDE SEQUENCE [LARGE SCALE GENOMIC DNA]</scope>
    <source>
        <strain evidence="2">Lindl</strain>
    </source>
</reference>
<organism evidence="2 3">
    <name type="scientific">Dendrobium chrysotoxum</name>
    <name type="common">Orchid</name>
    <dbReference type="NCBI Taxonomy" id="161865"/>
    <lineage>
        <taxon>Eukaryota</taxon>
        <taxon>Viridiplantae</taxon>
        <taxon>Streptophyta</taxon>
        <taxon>Embryophyta</taxon>
        <taxon>Tracheophyta</taxon>
        <taxon>Spermatophyta</taxon>
        <taxon>Magnoliopsida</taxon>
        <taxon>Liliopsida</taxon>
        <taxon>Asparagales</taxon>
        <taxon>Orchidaceae</taxon>
        <taxon>Epidendroideae</taxon>
        <taxon>Malaxideae</taxon>
        <taxon>Dendrobiinae</taxon>
        <taxon>Dendrobium</taxon>
    </lineage>
</organism>
<dbReference type="AlphaFoldDB" id="A0AAV7HI51"/>
<dbReference type="Proteomes" id="UP000775213">
    <property type="component" value="Unassembled WGS sequence"/>
</dbReference>
<proteinExistence type="predicted"/>
<gene>
    <name evidence="2" type="ORF">IEQ34_003585</name>
</gene>
<dbReference type="EMBL" id="JAGFBR010000004">
    <property type="protein sequence ID" value="KAH0468552.1"/>
    <property type="molecule type" value="Genomic_DNA"/>
</dbReference>
<evidence type="ECO:0000313" key="2">
    <source>
        <dbReference type="EMBL" id="KAH0468552.1"/>
    </source>
</evidence>
<accession>A0AAV7HI51</accession>
<protein>
    <submittedName>
        <fullName evidence="2">Uncharacterized protein</fullName>
    </submittedName>
</protein>
<sequence length="229" mass="25885">MYDDIQLKNPSRQNKYEIQGLREEGEGSNSSTAPGKVKVIPGSLPHQEVEKDSSLYITSRRWKEKPIPIRIARNLWSPNIPVPRPLCTIPFLVVVTAVSFKELRFRRWRGSPICAARAQSTRSDQRWRRQATGVRSWRSGSTCRGGCLGHCGRIWSRGLRSRPRSITREVESSNSCARTLEKCPMVIGSISKFLVQSSVDSLHVHFMSRARKVDVQECKHLGVKSGVDS</sequence>
<keyword evidence="3" id="KW-1185">Reference proteome</keyword>
<feature type="region of interest" description="Disordered" evidence="1">
    <location>
        <begin position="1"/>
        <end position="40"/>
    </location>
</feature>
<comment type="caution">
    <text evidence="2">The sequence shown here is derived from an EMBL/GenBank/DDBJ whole genome shotgun (WGS) entry which is preliminary data.</text>
</comment>
<name>A0AAV7HI51_DENCH</name>
<evidence type="ECO:0000313" key="3">
    <source>
        <dbReference type="Proteomes" id="UP000775213"/>
    </source>
</evidence>
<evidence type="ECO:0000256" key="1">
    <source>
        <dbReference type="SAM" id="MobiDB-lite"/>
    </source>
</evidence>